<dbReference type="SUPFAM" id="SSF53300">
    <property type="entry name" value="vWA-like"/>
    <property type="match status" value="1"/>
</dbReference>
<dbReference type="SUPFAM" id="SSF100939">
    <property type="entry name" value="SPOC domain-like"/>
    <property type="match status" value="1"/>
</dbReference>
<keyword evidence="4" id="KW-0227">DNA damage</keyword>
<dbReference type="Proteomes" id="UP000694865">
    <property type="component" value="Unplaced"/>
</dbReference>
<dbReference type="InterPro" id="IPR047087">
    <property type="entry name" value="KU70_core_dom"/>
</dbReference>
<comment type="subcellular location">
    <subcellularLocation>
        <location evidence="1">Nucleus</location>
    </subcellularLocation>
</comment>
<keyword evidence="11" id="KW-0539">Nucleus</keyword>
<dbReference type="PANTHER" id="PTHR12604">
    <property type="entry name" value="KU AUTOANTIGEN DNA HELICASE"/>
    <property type="match status" value="1"/>
</dbReference>
<dbReference type="NCBIfam" id="TIGR00578">
    <property type="entry name" value="ku70"/>
    <property type="match status" value="1"/>
</dbReference>
<dbReference type="RefSeq" id="XP_006811758.1">
    <property type="nucleotide sequence ID" value="XM_006811695.1"/>
</dbReference>
<name>A0ABM0LVG7_SACKO</name>
<evidence type="ECO:0000256" key="3">
    <source>
        <dbReference type="ARBA" id="ARBA00022741"/>
    </source>
</evidence>
<evidence type="ECO:0000256" key="6">
    <source>
        <dbReference type="ARBA" id="ARBA00022806"/>
    </source>
</evidence>
<dbReference type="InterPro" id="IPR027388">
    <property type="entry name" value="Ku70_bridge/pillars_dom_sf"/>
</dbReference>
<keyword evidence="9" id="KW-0233">DNA recombination</keyword>
<evidence type="ECO:0000256" key="10">
    <source>
        <dbReference type="ARBA" id="ARBA00023204"/>
    </source>
</evidence>
<keyword evidence="3" id="KW-0547">Nucleotide-binding</keyword>
<dbReference type="InterPro" id="IPR003034">
    <property type="entry name" value="SAP_dom"/>
</dbReference>
<dbReference type="GeneID" id="102803081"/>
<dbReference type="Pfam" id="PF03730">
    <property type="entry name" value="Ku_C"/>
    <property type="match status" value="1"/>
</dbReference>
<evidence type="ECO:0000313" key="14">
    <source>
        <dbReference type="RefSeq" id="XP_006811758.1"/>
    </source>
</evidence>
<dbReference type="Pfam" id="PF02037">
    <property type="entry name" value="SAP"/>
    <property type="match status" value="1"/>
</dbReference>
<dbReference type="Gene3D" id="3.40.50.410">
    <property type="entry name" value="von Willebrand factor, type A domain"/>
    <property type="match status" value="1"/>
</dbReference>
<dbReference type="Gene3D" id="2.40.290.10">
    <property type="match status" value="1"/>
</dbReference>
<dbReference type="Gene3D" id="1.10.1600.10">
    <property type="match status" value="1"/>
</dbReference>
<keyword evidence="13" id="KW-1185">Reference proteome</keyword>
<keyword evidence="6" id="KW-0347">Helicase</keyword>
<evidence type="ECO:0000256" key="1">
    <source>
        <dbReference type="ARBA" id="ARBA00004123"/>
    </source>
</evidence>
<dbReference type="InterPro" id="IPR036465">
    <property type="entry name" value="vWFA_dom_sf"/>
</dbReference>
<dbReference type="InterPro" id="IPR016194">
    <property type="entry name" value="SPOC-like_C_dom_sf"/>
</dbReference>
<evidence type="ECO:0000256" key="7">
    <source>
        <dbReference type="ARBA" id="ARBA00022840"/>
    </source>
</evidence>
<evidence type="ECO:0000313" key="13">
    <source>
        <dbReference type="Proteomes" id="UP000694865"/>
    </source>
</evidence>
<reference evidence="14" key="1">
    <citation type="submission" date="2025-08" db="UniProtKB">
        <authorList>
            <consortium name="RefSeq"/>
        </authorList>
    </citation>
    <scope>IDENTIFICATION</scope>
    <source>
        <tissue evidence="14">Testes</tissue>
    </source>
</reference>
<protein>
    <submittedName>
        <fullName evidence="14">X-ray repair cross-complementing protein 6-like</fullName>
    </submittedName>
</protein>
<gene>
    <name evidence="14" type="primary">LOC102803081</name>
</gene>
<dbReference type="PROSITE" id="PS50800">
    <property type="entry name" value="SAP"/>
    <property type="match status" value="1"/>
</dbReference>
<dbReference type="InterPro" id="IPR005160">
    <property type="entry name" value="Ku_C"/>
</dbReference>
<evidence type="ECO:0000256" key="2">
    <source>
        <dbReference type="ARBA" id="ARBA00005240"/>
    </source>
</evidence>
<evidence type="ECO:0000256" key="5">
    <source>
        <dbReference type="ARBA" id="ARBA00022801"/>
    </source>
</evidence>
<dbReference type="SMART" id="SM00559">
    <property type="entry name" value="Ku78"/>
    <property type="match status" value="1"/>
</dbReference>
<dbReference type="PIRSF" id="PIRSF003033">
    <property type="entry name" value="Ku70"/>
    <property type="match status" value="1"/>
</dbReference>
<keyword evidence="7" id="KW-0067">ATP-binding</keyword>
<dbReference type="SMART" id="SM00513">
    <property type="entry name" value="SAP"/>
    <property type="match status" value="1"/>
</dbReference>
<dbReference type="InterPro" id="IPR006165">
    <property type="entry name" value="Ku70"/>
</dbReference>
<dbReference type="InterPro" id="IPR005161">
    <property type="entry name" value="Ku_N"/>
</dbReference>
<dbReference type="CDD" id="cd00788">
    <property type="entry name" value="KU70"/>
    <property type="match status" value="1"/>
</dbReference>
<sequence length="523" mass="59532">MFEFKKILFFPKVLFEYSQKLDQPCASRILELEEFLENDDNNDFATRYGHSSDFHLSDALWTCSNMFSSSTQKIGHKRVLLFTNNDDPHADNIPLQRQAKTKAKDLHELGIDLDLMHMQSPGKPFDIKKFYQDVIFMPDDEDLGVLPDPVEKFEELLTRVRTKDHKKRSMGRVSFKLGDGMEMGVSLYNLVRSMPKPTAVNLDKRTNETVKTKTSRYCEDTGEVLMPSDIKKFQTFGGRRIIFDADEVTEIKKFDQPGLLLMGFKPRSSLKRYYHVRAAQFIHPDESSVSGSTTLFAALLKKCLARDVVAICRFIPRKNSPPRFVALLPQDEELDDHKIQVTPAGFHVIFLPFCDDLRKLNYPSAPRANTDQVDKAKEIVKKLQFTYKSEAFENPYLQTHYRNLEALALDRDIPDDVPDYTEPDTERIKKRAGKLIGEFKDLVFPDGYDPDATPAKRKAAVGGGAPAKKARVVSDINFEEEAKAGRLGKLTVIVLKEFCKCNGLSSVGKKQDLIETISQHFGV</sequence>
<proteinExistence type="inferred from homology"/>
<evidence type="ECO:0000256" key="4">
    <source>
        <dbReference type="ARBA" id="ARBA00022763"/>
    </source>
</evidence>
<keyword evidence="8" id="KW-0238">DNA-binding</keyword>
<accession>A0ABM0LVG7</accession>
<evidence type="ECO:0000256" key="11">
    <source>
        <dbReference type="ARBA" id="ARBA00023242"/>
    </source>
</evidence>
<comment type="similarity">
    <text evidence="2">Belongs to the ku70 family.</text>
</comment>
<keyword evidence="10" id="KW-0234">DNA repair</keyword>
<evidence type="ECO:0000256" key="9">
    <source>
        <dbReference type="ARBA" id="ARBA00023172"/>
    </source>
</evidence>
<dbReference type="InterPro" id="IPR036361">
    <property type="entry name" value="SAP_dom_sf"/>
</dbReference>
<dbReference type="Gene3D" id="1.10.720.30">
    <property type="entry name" value="SAP domain"/>
    <property type="match status" value="1"/>
</dbReference>
<feature type="domain" description="SAP" evidence="12">
    <location>
        <begin position="487"/>
        <end position="521"/>
    </location>
</feature>
<dbReference type="Pfam" id="PF03731">
    <property type="entry name" value="Ku_N"/>
    <property type="match status" value="1"/>
</dbReference>
<evidence type="ECO:0000259" key="12">
    <source>
        <dbReference type="PROSITE" id="PS50800"/>
    </source>
</evidence>
<keyword evidence="5" id="KW-0378">Hydrolase</keyword>
<dbReference type="Gene3D" id="4.10.970.10">
    <property type="entry name" value="Ku70, bridge and pillars"/>
    <property type="match status" value="1"/>
</dbReference>
<dbReference type="PANTHER" id="PTHR12604:SF2">
    <property type="entry name" value="X-RAY REPAIR CROSS-COMPLEMENTING PROTEIN 6"/>
    <property type="match status" value="1"/>
</dbReference>
<dbReference type="InterPro" id="IPR006164">
    <property type="entry name" value="DNA_bd_Ku70/Ku80"/>
</dbReference>
<dbReference type="SUPFAM" id="SSF68906">
    <property type="entry name" value="SAP domain"/>
    <property type="match status" value="1"/>
</dbReference>
<dbReference type="Pfam" id="PF02735">
    <property type="entry name" value="Ku"/>
    <property type="match status" value="1"/>
</dbReference>
<evidence type="ECO:0000256" key="8">
    <source>
        <dbReference type="ARBA" id="ARBA00023125"/>
    </source>
</evidence>
<organism evidence="13 14">
    <name type="scientific">Saccoglossus kowalevskii</name>
    <name type="common">Acorn worm</name>
    <dbReference type="NCBI Taxonomy" id="10224"/>
    <lineage>
        <taxon>Eukaryota</taxon>
        <taxon>Metazoa</taxon>
        <taxon>Hemichordata</taxon>
        <taxon>Enteropneusta</taxon>
        <taxon>Harrimaniidae</taxon>
        <taxon>Saccoglossus</taxon>
    </lineage>
</organism>